<evidence type="ECO:0000256" key="1">
    <source>
        <dbReference type="ARBA" id="ARBA00004141"/>
    </source>
</evidence>
<dbReference type="EMBL" id="KV751130">
    <property type="protein sequence ID" value="OCL01461.1"/>
    <property type="molecule type" value="Genomic_DNA"/>
</dbReference>
<feature type="transmembrane region" description="Helical" evidence="11">
    <location>
        <begin position="12"/>
        <end position="32"/>
    </location>
</feature>
<dbReference type="PANTHER" id="PTHR28097:SF1">
    <property type="entry name" value="PHEROMONE A FACTOR RECEPTOR"/>
    <property type="match status" value="1"/>
</dbReference>
<evidence type="ECO:0000256" key="7">
    <source>
        <dbReference type="ARBA" id="ARBA00023136"/>
    </source>
</evidence>
<evidence type="ECO:0000256" key="4">
    <source>
        <dbReference type="ARBA" id="ARBA00022692"/>
    </source>
</evidence>
<dbReference type="GO" id="GO:0000750">
    <property type="term" value="P:pheromone-dependent signal transduction involved in conjugation with cellular fusion"/>
    <property type="evidence" value="ECO:0007669"/>
    <property type="project" value="TreeGrafter"/>
</dbReference>
<evidence type="ECO:0000256" key="2">
    <source>
        <dbReference type="ARBA" id="ARBA00011085"/>
    </source>
</evidence>
<accession>A0A8E2EMR1</accession>
<evidence type="ECO:0000256" key="10">
    <source>
        <dbReference type="SAM" id="MobiDB-lite"/>
    </source>
</evidence>
<feature type="transmembrane region" description="Helical" evidence="11">
    <location>
        <begin position="82"/>
        <end position="103"/>
    </location>
</feature>
<dbReference type="InterPro" id="IPR001499">
    <property type="entry name" value="GPCR_STE3"/>
</dbReference>
<keyword evidence="8" id="KW-0675">Receptor</keyword>
<protein>
    <recommendedName>
        <fullName evidence="14">Pheromone receptor</fullName>
    </recommendedName>
</protein>
<feature type="transmembrane region" description="Helical" evidence="11">
    <location>
        <begin position="215"/>
        <end position="238"/>
    </location>
</feature>
<evidence type="ECO:0000313" key="12">
    <source>
        <dbReference type="EMBL" id="OCL01461.1"/>
    </source>
</evidence>
<keyword evidence="6" id="KW-0297">G-protein coupled receptor</keyword>
<dbReference type="Pfam" id="PF02076">
    <property type="entry name" value="STE3"/>
    <property type="match status" value="1"/>
</dbReference>
<comment type="subcellular location">
    <subcellularLocation>
        <location evidence="1">Membrane</location>
        <topology evidence="1">Multi-pass membrane protein</topology>
    </subcellularLocation>
</comment>
<comment type="similarity">
    <text evidence="2">Belongs to the G-protein coupled receptor 4 family.</text>
</comment>
<keyword evidence="7 11" id="KW-0472">Membrane</keyword>
<organism evidence="12 13">
    <name type="scientific">Glonium stellatum</name>
    <dbReference type="NCBI Taxonomy" id="574774"/>
    <lineage>
        <taxon>Eukaryota</taxon>
        <taxon>Fungi</taxon>
        <taxon>Dikarya</taxon>
        <taxon>Ascomycota</taxon>
        <taxon>Pezizomycotina</taxon>
        <taxon>Dothideomycetes</taxon>
        <taxon>Pleosporomycetidae</taxon>
        <taxon>Gloniales</taxon>
        <taxon>Gloniaceae</taxon>
        <taxon>Glonium</taxon>
    </lineage>
</organism>
<reference evidence="12 13" key="1">
    <citation type="journal article" date="2016" name="Nat. Commun.">
        <title>Ectomycorrhizal ecology is imprinted in the genome of the dominant symbiotic fungus Cenococcum geophilum.</title>
        <authorList>
            <consortium name="DOE Joint Genome Institute"/>
            <person name="Peter M."/>
            <person name="Kohler A."/>
            <person name="Ohm R.A."/>
            <person name="Kuo A."/>
            <person name="Krutzmann J."/>
            <person name="Morin E."/>
            <person name="Arend M."/>
            <person name="Barry K.W."/>
            <person name="Binder M."/>
            <person name="Choi C."/>
            <person name="Clum A."/>
            <person name="Copeland A."/>
            <person name="Grisel N."/>
            <person name="Haridas S."/>
            <person name="Kipfer T."/>
            <person name="LaButti K."/>
            <person name="Lindquist E."/>
            <person name="Lipzen A."/>
            <person name="Maire R."/>
            <person name="Meier B."/>
            <person name="Mihaltcheva S."/>
            <person name="Molinier V."/>
            <person name="Murat C."/>
            <person name="Poggeler S."/>
            <person name="Quandt C.A."/>
            <person name="Sperisen C."/>
            <person name="Tritt A."/>
            <person name="Tisserant E."/>
            <person name="Crous P.W."/>
            <person name="Henrissat B."/>
            <person name="Nehls U."/>
            <person name="Egli S."/>
            <person name="Spatafora J.W."/>
            <person name="Grigoriev I.V."/>
            <person name="Martin F.M."/>
        </authorList>
    </citation>
    <scope>NUCLEOTIDE SEQUENCE [LARGE SCALE GENOMIC DNA]</scope>
    <source>
        <strain evidence="12 13">CBS 207.34</strain>
    </source>
</reference>
<feature type="transmembrane region" description="Helical" evidence="11">
    <location>
        <begin position="124"/>
        <end position="145"/>
    </location>
</feature>
<dbReference type="Proteomes" id="UP000250140">
    <property type="component" value="Unassembled WGS sequence"/>
</dbReference>
<evidence type="ECO:0000256" key="5">
    <source>
        <dbReference type="ARBA" id="ARBA00022989"/>
    </source>
</evidence>
<evidence type="ECO:0000256" key="8">
    <source>
        <dbReference type="ARBA" id="ARBA00023170"/>
    </source>
</evidence>
<dbReference type="CDD" id="cd14966">
    <property type="entry name" value="7tmD_STE3"/>
    <property type="match status" value="1"/>
</dbReference>
<keyword evidence="3" id="KW-0589">Pheromone response</keyword>
<keyword evidence="4 11" id="KW-0812">Transmembrane</keyword>
<dbReference type="AlphaFoldDB" id="A0A8E2EMR1"/>
<sequence>MESVSYPLYPEAVVLSVLGGITVILGIPPFIWHFLQHNVAATSLVFWVTLLNLTNFINPILWPRDNVSDWWKGQILCDIEVRLFVGSTVALPGALACIMRKLAKVMDTKNIVMAPSRAQRIREAVLEILCCFGFPILLMLIYYIVQPIRYFLWGISGCNTAFDNSWPSVVLVMMWSPIVSLVGAYYSGLLIFRLYRYRTEFTHLLRRHKTTKSRFLRLFIMSFIMILIILPLQFYILFKNVQLVSAPYSWSNVHGPNWNEVITLPSFGVVIFDRWIRVADGFLVFLAFGTGTDAGKLYRSWLIWMKMGKAFPSLYRSHGSEQSQKGSGWSLSNKAKRVFSQQDSHPSLLSPTTTRSASSIPISTTDQLLPPSNPLVTNARSLFSRLFTTSKSRQALLPLFSNKKSNPVVTEPNYCDSLSTSITKPESH</sequence>
<dbReference type="GO" id="GO:0004932">
    <property type="term" value="F:mating-type factor pheromone receptor activity"/>
    <property type="evidence" value="ECO:0007669"/>
    <property type="project" value="InterPro"/>
</dbReference>
<keyword evidence="9" id="KW-0807">Transducer</keyword>
<keyword evidence="13" id="KW-1185">Reference proteome</keyword>
<feature type="region of interest" description="Disordered" evidence="10">
    <location>
        <begin position="341"/>
        <end position="366"/>
    </location>
</feature>
<evidence type="ECO:0000313" key="13">
    <source>
        <dbReference type="Proteomes" id="UP000250140"/>
    </source>
</evidence>
<keyword evidence="5 11" id="KW-1133">Transmembrane helix</keyword>
<dbReference type="PANTHER" id="PTHR28097">
    <property type="entry name" value="PHEROMONE A FACTOR RECEPTOR"/>
    <property type="match status" value="1"/>
</dbReference>
<name>A0A8E2EMR1_9PEZI</name>
<dbReference type="GO" id="GO:0005886">
    <property type="term" value="C:plasma membrane"/>
    <property type="evidence" value="ECO:0007669"/>
    <property type="project" value="TreeGrafter"/>
</dbReference>
<gene>
    <name evidence="12" type="ORF">AOQ84DRAFT_444170</name>
</gene>
<evidence type="ECO:0000256" key="3">
    <source>
        <dbReference type="ARBA" id="ARBA00022507"/>
    </source>
</evidence>
<evidence type="ECO:0000256" key="9">
    <source>
        <dbReference type="ARBA" id="ARBA00023224"/>
    </source>
</evidence>
<evidence type="ECO:0008006" key="14">
    <source>
        <dbReference type="Google" id="ProtNLM"/>
    </source>
</evidence>
<dbReference type="PRINTS" id="PR00899">
    <property type="entry name" value="GPCRSTE3"/>
</dbReference>
<evidence type="ECO:0000256" key="6">
    <source>
        <dbReference type="ARBA" id="ARBA00023040"/>
    </source>
</evidence>
<evidence type="ECO:0000256" key="11">
    <source>
        <dbReference type="SAM" id="Phobius"/>
    </source>
</evidence>
<proteinExistence type="inferred from homology"/>
<feature type="transmembrane region" description="Helical" evidence="11">
    <location>
        <begin position="165"/>
        <end position="195"/>
    </location>
</feature>
<dbReference type="OrthoDB" id="2874149at2759"/>
<feature type="transmembrane region" description="Helical" evidence="11">
    <location>
        <begin position="44"/>
        <end position="62"/>
    </location>
</feature>